<feature type="transmembrane region" description="Helical" evidence="7">
    <location>
        <begin position="370"/>
        <end position="392"/>
    </location>
</feature>
<dbReference type="PANTHER" id="PTHR30572:SF4">
    <property type="entry name" value="ABC TRANSPORTER PERMEASE YTRF"/>
    <property type="match status" value="1"/>
</dbReference>
<evidence type="ECO:0000256" key="6">
    <source>
        <dbReference type="ARBA" id="ARBA00038076"/>
    </source>
</evidence>
<feature type="domain" description="ABC3 transporter permease C-terminal" evidence="8">
    <location>
        <begin position="290"/>
        <end position="402"/>
    </location>
</feature>
<dbReference type="RefSeq" id="WP_232379631.1">
    <property type="nucleotide sequence ID" value="NZ_JARZHI010000011.1"/>
</dbReference>
<dbReference type="Proteomes" id="UP001160301">
    <property type="component" value="Unassembled WGS sequence"/>
</dbReference>
<dbReference type="EMBL" id="JARZHI010000011">
    <property type="protein sequence ID" value="MDI1430943.1"/>
    <property type="molecule type" value="Genomic_DNA"/>
</dbReference>
<evidence type="ECO:0000256" key="4">
    <source>
        <dbReference type="ARBA" id="ARBA00022989"/>
    </source>
</evidence>
<comment type="caution">
    <text evidence="10">The sequence shown here is derived from an EMBL/GenBank/DDBJ whole genome shotgun (WGS) entry which is preliminary data.</text>
</comment>
<feature type="transmembrane region" description="Helical" evidence="7">
    <location>
        <begin position="279"/>
        <end position="310"/>
    </location>
</feature>
<sequence length="409" mass="43678">MIGLARVFSAIAIAMRAVLRNKLRAALTILGITIGIAAVVTMTALGDGARAKINGQITNLGSNALIVFPQSARASGARTTGGSKLSESDCQALERESTSIKAAVPFLRASAQVVYEGQNAKAEVIGSRIGYLKVRNWELQRGEPWTTSAENVSEKVAVIGAGTAKDLFGTADPVGRWIRIGRHPYRVLGVLEEKGPSPFGRSQDDVVLMPITTMRSHVRFTRPGETDAIMMSATSPETTDRAKKQAEEILRQRHRIREGDEDDFLIRSQAEFQQMQDNIYGVLSLLLVGIAAVSLVVGGIGVMNIMLVSVTERTREIGIRMAIGAREMDILVQFLVESLVLATLGGLVGTTIGYAAIVGLGAALDLPMKLAPQALAVALGTSTAIGLVFGFFPARRAARMDPVQALGRE</sequence>
<keyword evidence="2" id="KW-1003">Cell membrane</keyword>
<dbReference type="Pfam" id="PF02687">
    <property type="entry name" value="FtsX"/>
    <property type="match status" value="1"/>
</dbReference>
<protein>
    <submittedName>
        <fullName evidence="10">ABC transporter permease</fullName>
    </submittedName>
</protein>
<reference evidence="10 11" key="1">
    <citation type="submission" date="2023-04" db="EMBL/GenBank/DDBJ databases">
        <title>The genome sequence of Polyangium sorediatum DSM14670.</title>
        <authorList>
            <person name="Zhang X."/>
        </authorList>
    </citation>
    <scope>NUCLEOTIDE SEQUENCE [LARGE SCALE GENOMIC DNA]</scope>
    <source>
        <strain evidence="10 11">DSM 14670</strain>
    </source>
</reference>
<proteinExistence type="inferred from homology"/>
<evidence type="ECO:0000256" key="2">
    <source>
        <dbReference type="ARBA" id="ARBA00022475"/>
    </source>
</evidence>
<organism evidence="10 11">
    <name type="scientific">Polyangium sorediatum</name>
    <dbReference type="NCBI Taxonomy" id="889274"/>
    <lineage>
        <taxon>Bacteria</taxon>
        <taxon>Pseudomonadati</taxon>
        <taxon>Myxococcota</taxon>
        <taxon>Polyangia</taxon>
        <taxon>Polyangiales</taxon>
        <taxon>Polyangiaceae</taxon>
        <taxon>Polyangium</taxon>
    </lineage>
</organism>
<name>A0ABT6NRL3_9BACT</name>
<keyword evidence="5 7" id="KW-0472">Membrane</keyword>
<evidence type="ECO:0000259" key="8">
    <source>
        <dbReference type="Pfam" id="PF02687"/>
    </source>
</evidence>
<keyword evidence="4 7" id="KW-1133">Transmembrane helix</keyword>
<keyword evidence="11" id="KW-1185">Reference proteome</keyword>
<comment type="similarity">
    <text evidence="6">Belongs to the ABC-4 integral membrane protein family.</text>
</comment>
<evidence type="ECO:0000256" key="7">
    <source>
        <dbReference type="SAM" id="Phobius"/>
    </source>
</evidence>
<dbReference type="InterPro" id="IPR050250">
    <property type="entry name" value="Macrolide_Exporter_MacB"/>
</dbReference>
<evidence type="ECO:0000256" key="3">
    <source>
        <dbReference type="ARBA" id="ARBA00022692"/>
    </source>
</evidence>
<feature type="transmembrane region" description="Helical" evidence="7">
    <location>
        <begin position="331"/>
        <end position="364"/>
    </location>
</feature>
<evidence type="ECO:0000259" key="9">
    <source>
        <dbReference type="Pfam" id="PF12704"/>
    </source>
</evidence>
<evidence type="ECO:0000313" key="10">
    <source>
        <dbReference type="EMBL" id="MDI1430943.1"/>
    </source>
</evidence>
<feature type="transmembrane region" description="Helical" evidence="7">
    <location>
        <begin position="25"/>
        <end position="46"/>
    </location>
</feature>
<dbReference type="InterPro" id="IPR003838">
    <property type="entry name" value="ABC3_permease_C"/>
</dbReference>
<dbReference type="InterPro" id="IPR025857">
    <property type="entry name" value="MacB_PCD"/>
</dbReference>
<feature type="domain" description="MacB-like periplasmic core" evidence="9">
    <location>
        <begin position="26"/>
        <end position="248"/>
    </location>
</feature>
<dbReference type="Pfam" id="PF12704">
    <property type="entry name" value="MacB_PCD"/>
    <property type="match status" value="1"/>
</dbReference>
<gene>
    <name evidence="10" type="ORF">QHF89_15720</name>
</gene>
<evidence type="ECO:0000256" key="1">
    <source>
        <dbReference type="ARBA" id="ARBA00004651"/>
    </source>
</evidence>
<dbReference type="PANTHER" id="PTHR30572">
    <property type="entry name" value="MEMBRANE COMPONENT OF TRANSPORTER-RELATED"/>
    <property type="match status" value="1"/>
</dbReference>
<comment type="subcellular location">
    <subcellularLocation>
        <location evidence="1">Cell membrane</location>
        <topology evidence="1">Multi-pass membrane protein</topology>
    </subcellularLocation>
</comment>
<accession>A0ABT6NRL3</accession>
<keyword evidence="3 7" id="KW-0812">Transmembrane</keyword>
<evidence type="ECO:0000256" key="5">
    <source>
        <dbReference type="ARBA" id="ARBA00023136"/>
    </source>
</evidence>
<evidence type="ECO:0000313" key="11">
    <source>
        <dbReference type="Proteomes" id="UP001160301"/>
    </source>
</evidence>